<sequence>MNNRCNNISDKDENLLTNDVDILKRLREYGTDLYNAQIETDKEVLDYVWAYFKYEEQEPEVLEDTWNRWH</sequence>
<comment type="caution">
    <text evidence="1">The sequence shown here is derived from an EMBL/GenBank/DDBJ whole genome shotgun (WGS) entry which is preliminary data.</text>
</comment>
<gene>
    <name evidence="1" type="ORF">DPMN_127119</name>
</gene>
<reference evidence="1" key="2">
    <citation type="submission" date="2020-11" db="EMBL/GenBank/DDBJ databases">
        <authorList>
            <person name="McCartney M.A."/>
            <person name="Auch B."/>
            <person name="Kono T."/>
            <person name="Mallez S."/>
            <person name="Becker A."/>
            <person name="Gohl D.M."/>
            <person name="Silverstein K.A.T."/>
            <person name="Koren S."/>
            <person name="Bechman K.B."/>
            <person name="Herman A."/>
            <person name="Abrahante J.E."/>
            <person name="Garbe J."/>
        </authorList>
    </citation>
    <scope>NUCLEOTIDE SEQUENCE</scope>
    <source>
        <strain evidence="1">Duluth1</strain>
        <tissue evidence="1">Whole animal</tissue>
    </source>
</reference>
<accession>A0A9D4JUK3</accession>
<keyword evidence="2" id="KW-1185">Reference proteome</keyword>
<dbReference type="Proteomes" id="UP000828390">
    <property type="component" value="Unassembled WGS sequence"/>
</dbReference>
<dbReference type="EMBL" id="JAIWYP010000005">
    <property type="protein sequence ID" value="KAH3825245.1"/>
    <property type="molecule type" value="Genomic_DNA"/>
</dbReference>
<proteinExistence type="predicted"/>
<evidence type="ECO:0000313" key="1">
    <source>
        <dbReference type="EMBL" id="KAH3825245.1"/>
    </source>
</evidence>
<dbReference type="AlphaFoldDB" id="A0A9D4JUK3"/>
<evidence type="ECO:0000313" key="2">
    <source>
        <dbReference type="Proteomes" id="UP000828390"/>
    </source>
</evidence>
<reference evidence="1" key="1">
    <citation type="journal article" date="2019" name="bioRxiv">
        <title>The Genome of the Zebra Mussel, Dreissena polymorpha: A Resource for Invasive Species Research.</title>
        <authorList>
            <person name="McCartney M.A."/>
            <person name="Auch B."/>
            <person name="Kono T."/>
            <person name="Mallez S."/>
            <person name="Zhang Y."/>
            <person name="Obille A."/>
            <person name="Becker A."/>
            <person name="Abrahante J.E."/>
            <person name="Garbe J."/>
            <person name="Badalamenti J.P."/>
            <person name="Herman A."/>
            <person name="Mangelson H."/>
            <person name="Liachko I."/>
            <person name="Sullivan S."/>
            <person name="Sone E.D."/>
            <person name="Koren S."/>
            <person name="Silverstein K.A.T."/>
            <person name="Beckman K.B."/>
            <person name="Gohl D.M."/>
        </authorList>
    </citation>
    <scope>NUCLEOTIDE SEQUENCE</scope>
    <source>
        <strain evidence="1">Duluth1</strain>
        <tissue evidence="1">Whole animal</tissue>
    </source>
</reference>
<name>A0A9D4JUK3_DREPO</name>
<organism evidence="1 2">
    <name type="scientific">Dreissena polymorpha</name>
    <name type="common">Zebra mussel</name>
    <name type="synonym">Mytilus polymorpha</name>
    <dbReference type="NCBI Taxonomy" id="45954"/>
    <lineage>
        <taxon>Eukaryota</taxon>
        <taxon>Metazoa</taxon>
        <taxon>Spiralia</taxon>
        <taxon>Lophotrochozoa</taxon>
        <taxon>Mollusca</taxon>
        <taxon>Bivalvia</taxon>
        <taxon>Autobranchia</taxon>
        <taxon>Heteroconchia</taxon>
        <taxon>Euheterodonta</taxon>
        <taxon>Imparidentia</taxon>
        <taxon>Neoheterodontei</taxon>
        <taxon>Myida</taxon>
        <taxon>Dreissenoidea</taxon>
        <taxon>Dreissenidae</taxon>
        <taxon>Dreissena</taxon>
    </lineage>
</organism>
<protein>
    <submittedName>
        <fullName evidence="1">Uncharacterized protein</fullName>
    </submittedName>
</protein>